<keyword evidence="4" id="KW-0408">Iron</keyword>
<evidence type="ECO:0000313" key="7">
    <source>
        <dbReference type="EMBL" id="EPD99465.1"/>
    </source>
</evidence>
<evidence type="ECO:0000256" key="3">
    <source>
        <dbReference type="ARBA" id="ARBA00022737"/>
    </source>
</evidence>
<dbReference type="InterPro" id="IPR017900">
    <property type="entry name" value="4Fe4S_Fe_S_CS"/>
</dbReference>
<dbReference type="eggNOG" id="COG0437">
    <property type="taxonomic scope" value="Bacteria"/>
</dbReference>
<dbReference type="InterPro" id="IPR017896">
    <property type="entry name" value="4Fe4S_Fe-S-bd"/>
</dbReference>
<protein>
    <recommendedName>
        <fullName evidence="6">4Fe-4S ferredoxin-type domain-containing protein</fullName>
    </recommendedName>
</protein>
<keyword evidence="2" id="KW-0479">Metal-binding</keyword>
<dbReference type="PATRIC" id="fig|1203554.3.peg.1185"/>
<proteinExistence type="predicted"/>
<feature type="domain" description="4Fe-4S ferredoxin-type" evidence="6">
    <location>
        <begin position="104"/>
        <end position="133"/>
    </location>
</feature>
<dbReference type="Proteomes" id="UP000014400">
    <property type="component" value="Unassembled WGS sequence"/>
</dbReference>
<keyword evidence="1" id="KW-0004">4Fe-4S</keyword>
<dbReference type="PROSITE" id="PS00198">
    <property type="entry name" value="4FE4S_FER_1"/>
    <property type="match status" value="1"/>
</dbReference>
<dbReference type="Gene3D" id="3.30.70.20">
    <property type="match status" value="2"/>
</dbReference>
<evidence type="ECO:0000259" key="6">
    <source>
        <dbReference type="PROSITE" id="PS51379"/>
    </source>
</evidence>
<evidence type="ECO:0000313" key="8">
    <source>
        <dbReference type="Proteomes" id="UP000014400"/>
    </source>
</evidence>
<dbReference type="SUPFAM" id="SSF54862">
    <property type="entry name" value="4Fe-4S ferredoxins"/>
    <property type="match status" value="1"/>
</dbReference>
<dbReference type="PROSITE" id="PS51379">
    <property type="entry name" value="4FE4S_FER_2"/>
    <property type="match status" value="3"/>
</dbReference>
<dbReference type="PANTHER" id="PTHR42859">
    <property type="entry name" value="OXIDOREDUCTASE"/>
    <property type="match status" value="1"/>
</dbReference>
<evidence type="ECO:0000256" key="5">
    <source>
        <dbReference type="ARBA" id="ARBA00023014"/>
    </source>
</evidence>
<dbReference type="GO" id="GO:0051539">
    <property type="term" value="F:4 iron, 4 sulfur cluster binding"/>
    <property type="evidence" value="ECO:0007669"/>
    <property type="project" value="UniProtKB-KW"/>
</dbReference>
<feature type="domain" description="4Fe-4S ferredoxin-type" evidence="6">
    <location>
        <begin position="12"/>
        <end position="42"/>
    </location>
</feature>
<evidence type="ECO:0000256" key="4">
    <source>
        <dbReference type="ARBA" id="ARBA00023004"/>
    </source>
</evidence>
<organism evidence="7 8">
    <name type="scientific">Sutterella wadsworthensis HGA0223</name>
    <dbReference type="NCBI Taxonomy" id="1203554"/>
    <lineage>
        <taxon>Bacteria</taxon>
        <taxon>Pseudomonadati</taxon>
        <taxon>Pseudomonadota</taxon>
        <taxon>Betaproteobacteria</taxon>
        <taxon>Burkholderiales</taxon>
        <taxon>Sutterellaceae</taxon>
        <taxon>Sutterella</taxon>
    </lineage>
</organism>
<name>S3BJA4_9BURK</name>
<dbReference type="STRING" id="1203554.HMPREF1476_01144"/>
<dbReference type="HOGENOM" id="CLU_043374_3_1_4"/>
<evidence type="ECO:0000256" key="1">
    <source>
        <dbReference type="ARBA" id="ARBA00022485"/>
    </source>
</evidence>
<gene>
    <name evidence="7" type="ORF">HMPREF1476_01144</name>
</gene>
<dbReference type="AlphaFoldDB" id="S3BJA4"/>
<keyword evidence="8" id="KW-1185">Reference proteome</keyword>
<dbReference type="GO" id="GO:0046872">
    <property type="term" value="F:metal ion binding"/>
    <property type="evidence" value="ECO:0007669"/>
    <property type="project" value="UniProtKB-KW"/>
</dbReference>
<dbReference type="CDD" id="cd10550">
    <property type="entry name" value="DMSOR_beta_like"/>
    <property type="match status" value="1"/>
</dbReference>
<dbReference type="Pfam" id="PF13247">
    <property type="entry name" value="Fer4_11"/>
    <property type="match status" value="1"/>
</dbReference>
<feature type="domain" description="4Fe-4S ferredoxin-type" evidence="6">
    <location>
        <begin position="70"/>
        <end position="102"/>
    </location>
</feature>
<dbReference type="EMBL" id="ATCF01000016">
    <property type="protein sequence ID" value="EPD99465.1"/>
    <property type="molecule type" value="Genomic_DNA"/>
</dbReference>
<keyword evidence="3" id="KW-0677">Repeat</keyword>
<comment type="caution">
    <text evidence="7">The sequence shown here is derived from an EMBL/GenBank/DDBJ whole genome shotgun (WGS) entry which is preliminary data.</text>
</comment>
<accession>S3BJA4</accession>
<evidence type="ECO:0000256" key="2">
    <source>
        <dbReference type="ARBA" id="ARBA00022723"/>
    </source>
</evidence>
<sequence>MRPYVILETAKGLIIADPNLCVACHRCELACTEFNDGKATPRLARIKITRNVMFGPSGTNPIPPTFGVHGNGLVVQDTCRQCPHPVPCANACPQGAIQVDPKTGARVVVKERCIGCHLCEKACPWDMMSFDDEENKASKCFLCNGDPKCVKACPAAAIRYIPWTDRSHEEARRVPHGYLARENAAECSICHR</sequence>
<reference evidence="7 8" key="1">
    <citation type="submission" date="2013-04" db="EMBL/GenBank/DDBJ databases">
        <title>The Genome Sequence of Sutterella wadsworthensis HGA0223.</title>
        <authorList>
            <consortium name="The Broad Institute Genomics Platform"/>
            <person name="Earl A."/>
            <person name="Ward D."/>
            <person name="Feldgarden M."/>
            <person name="Gevers D."/>
            <person name="Schmidt T.M."/>
            <person name="Dover J."/>
            <person name="Dai D."/>
            <person name="Walker B."/>
            <person name="Young S."/>
            <person name="Zeng Q."/>
            <person name="Gargeya S."/>
            <person name="Fitzgerald M."/>
            <person name="Haas B."/>
            <person name="Abouelleil A."/>
            <person name="Allen A.W."/>
            <person name="Alvarado L."/>
            <person name="Arachchi H.M."/>
            <person name="Berlin A.M."/>
            <person name="Chapman S.B."/>
            <person name="Gainer-Dewar J."/>
            <person name="Goldberg J."/>
            <person name="Griggs A."/>
            <person name="Gujja S."/>
            <person name="Hansen M."/>
            <person name="Howarth C."/>
            <person name="Imamovic A."/>
            <person name="Ireland A."/>
            <person name="Larimer J."/>
            <person name="McCowan C."/>
            <person name="Murphy C."/>
            <person name="Pearson M."/>
            <person name="Poon T.W."/>
            <person name="Priest M."/>
            <person name="Roberts A."/>
            <person name="Saif S."/>
            <person name="Shea T."/>
            <person name="Sisk P."/>
            <person name="Sykes S."/>
            <person name="Wortman J."/>
            <person name="Nusbaum C."/>
            <person name="Birren B."/>
        </authorList>
    </citation>
    <scope>NUCLEOTIDE SEQUENCE [LARGE SCALE GENOMIC DNA]</scope>
    <source>
        <strain evidence="7 8">HGA0223</strain>
    </source>
</reference>
<dbReference type="Pfam" id="PF12800">
    <property type="entry name" value="Fer4_4"/>
    <property type="match status" value="1"/>
</dbReference>
<dbReference type="InterPro" id="IPR050294">
    <property type="entry name" value="RnfB_subfamily"/>
</dbReference>
<dbReference type="PANTHER" id="PTHR42859:SF17">
    <property type="entry name" value="ELECTRON TRANSPORT PROTEIN HYDN-RELATED"/>
    <property type="match status" value="1"/>
</dbReference>
<keyword evidence="5" id="KW-0411">Iron-sulfur</keyword>